<dbReference type="GeneID" id="77946711"/>
<organism evidence="1 2">
    <name type="scientific">Synechococcus phage S-H38</name>
    <dbReference type="NCBI Taxonomy" id="2783673"/>
    <lineage>
        <taxon>Viruses</taxon>
        <taxon>Duplodnaviria</taxon>
        <taxon>Heunggongvirae</taxon>
        <taxon>Uroviricota</taxon>
        <taxon>Caudoviricetes</taxon>
        <taxon>Pantevenvirales</taxon>
        <taxon>Kyanoviridae</taxon>
        <taxon>Yellowseavirus</taxon>
        <taxon>Yellowseavirus thirtyeight</taxon>
    </lineage>
</organism>
<keyword evidence="2" id="KW-1185">Reference proteome</keyword>
<evidence type="ECO:0000313" key="2">
    <source>
        <dbReference type="Proteomes" id="UP000663144"/>
    </source>
</evidence>
<protein>
    <submittedName>
        <fullName evidence="1">Uncharacterized protein</fullName>
    </submittedName>
</protein>
<accession>A0A873WJ31</accession>
<dbReference type="KEGG" id="vg:77946711"/>
<proteinExistence type="predicted"/>
<reference evidence="1" key="1">
    <citation type="submission" date="2020-10" db="EMBL/GenBank/DDBJ databases">
        <title>The Isolation and Genome Sequence of a Novel Cyanophage S-H38 from the Yellow Sea, China.</title>
        <authorList>
            <person name="Jiang T."/>
        </authorList>
    </citation>
    <scope>NUCLEOTIDE SEQUENCE</scope>
</reference>
<evidence type="ECO:0000313" key="1">
    <source>
        <dbReference type="EMBL" id="QPB08015.1"/>
    </source>
</evidence>
<dbReference type="RefSeq" id="YP_010670506.1">
    <property type="nucleotide sequence ID" value="NC_070964.1"/>
</dbReference>
<name>A0A873WJ31_9CAUD</name>
<sequence>MEIPKVKSIDIKSNIINEIPTREIPTNVIRELPPPVVAPTYTPPPVTRSLEVPIIDMPNPVIDYPTLDVPTQEQWEGILENQNNQEAVPKQDIRELPDAKAGIPVNVGGVEVMLPDPGVLATAGAVAVITTASAMVATQVLNAGKQAAEPLIRELTKRKTKVKIKQVKPVLHFVQAEDGNVDIFEYSGTGTKLVAQTDKVEQYIRDQVEENLYYEMDNKIIIDDVISSKFTKEGQKRFKKLFAPAKVIAKKLASKFAF</sequence>
<dbReference type="Proteomes" id="UP000663144">
    <property type="component" value="Segment"/>
</dbReference>
<dbReference type="EMBL" id="MW117965">
    <property type="protein sequence ID" value="QPB08015.1"/>
    <property type="molecule type" value="Genomic_DNA"/>
</dbReference>